<dbReference type="Gene3D" id="2.60.120.200">
    <property type="match status" value="2"/>
</dbReference>
<keyword evidence="1" id="KW-0430">Lectin</keyword>
<evidence type="ECO:0000313" key="2">
    <source>
        <dbReference type="Proteomes" id="UP000184212"/>
    </source>
</evidence>
<dbReference type="Pfam" id="PF17957">
    <property type="entry name" value="Big_7"/>
    <property type="match status" value="1"/>
</dbReference>
<dbReference type="InterPro" id="IPR013783">
    <property type="entry name" value="Ig-like_fold"/>
</dbReference>
<dbReference type="PANTHER" id="PTHR42535">
    <property type="entry name" value="OOKINETE PROTEIN, PUTATIVE-RELATED"/>
    <property type="match status" value="1"/>
</dbReference>
<organism evidence="1 2">
    <name type="scientific">Chryseolinea serpens</name>
    <dbReference type="NCBI Taxonomy" id="947013"/>
    <lineage>
        <taxon>Bacteria</taxon>
        <taxon>Pseudomonadati</taxon>
        <taxon>Bacteroidota</taxon>
        <taxon>Cytophagia</taxon>
        <taxon>Cytophagales</taxon>
        <taxon>Fulvivirgaceae</taxon>
        <taxon>Chryseolinea</taxon>
    </lineage>
</organism>
<accession>A0A1M5VX81</accession>
<dbReference type="GO" id="GO:0030246">
    <property type="term" value="F:carbohydrate binding"/>
    <property type="evidence" value="ECO:0007669"/>
    <property type="project" value="UniProtKB-KW"/>
</dbReference>
<dbReference type="InterPro" id="IPR013320">
    <property type="entry name" value="ConA-like_dom_sf"/>
</dbReference>
<dbReference type="Gene3D" id="2.60.40.10">
    <property type="entry name" value="Immunoglobulins"/>
    <property type="match status" value="1"/>
</dbReference>
<name>A0A1M5VX81_9BACT</name>
<dbReference type="RefSeq" id="WP_073140933.1">
    <property type="nucleotide sequence ID" value="NZ_FQWQ01000004.1"/>
</dbReference>
<dbReference type="PROSITE" id="PS51257">
    <property type="entry name" value="PROKAR_LIPOPROTEIN"/>
    <property type="match status" value="1"/>
</dbReference>
<dbReference type="Pfam" id="PF13385">
    <property type="entry name" value="Laminin_G_3"/>
    <property type="match status" value="2"/>
</dbReference>
<evidence type="ECO:0000313" key="1">
    <source>
        <dbReference type="EMBL" id="SHH79533.1"/>
    </source>
</evidence>
<dbReference type="EMBL" id="FQWQ01000004">
    <property type="protein sequence ID" value="SHH79533.1"/>
    <property type="molecule type" value="Genomic_DNA"/>
</dbReference>
<keyword evidence="2" id="KW-1185">Reference proteome</keyword>
<dbReference type="GO" id="GO:0004553">
    <property type="term" value="F:hydrolase activity, hydrolyzing O-glycosyl compounds"/>
    <property type="evidence" value="ECO:0007669"/>
    <property type="project" value="UniProtKB-ARBA"/>
</dbReference>
<dbReference type="PANTHER" id="PTHR42535:SF2">
    <property type="entry name" value="CHROMOSOME UNDETERMINED SCAFFOLD_146, WHOLE GENOME SHOTGUN SEQUENCE"/>
    <property type="match status" value="1"/>
</dbReference>
<reference evidence="1 2" key="1">
    <citation type="submission" date="2016-11" db="EMBL/GenBank/DDBJ databases">
        <authorList>
            <person name="Jaros S."/>
            <person name="Januszkiewicz K."/>
            <person name="Wedrychowicz H."/>
        </authorList>
    </citation>
    <scope>NUCLEOTIDE SEQUENCE [LARGE SCALE GENOMIC DNA]</scope>
    <source>
        <strain evidence="1 2">DSM 24574</strain>
    </source>
</reference>
<dbReference type="GO" id="GO:0005975">
    <property type="term" value="P:carbohydrate metabolic process"/>
    <property type="evidence" value="ECO:0007669"/>
    <property type="project" value="UniProtKB-ARBA"/>
</dbReference>
<protein>
    <submittedName>
        <fullName evidence="1">Concanavalin A-like lectin/glucanases superfamily protein</fullName>
    </submittedName>
</protein>
<dbReference type="STRING" id="947013.SAMN04488109_5469"/>
<proteinExistence type="predicted"/>
<dbReference type="AlphaFoldDB" id="A0A1M5VX81"/>
<gene>
    <name evidence="1" type="ORF">SAMN04488109_5469</name>
</gene>
<dbReference type="OrthoDB" id="950827at2"/>
<dbReference type="Proteomes" id="UP000184212">
    <property type="component" value="Unassembled WGS sequence"/>
</dbReference>
<dbReference type="SUPFAM" id="SSF49899">
    <property type="entry name" value="Concanavalin A-like lectins/glucanases"/>
    <property type="match status" value="2"/>
</dbReference>
<sequence length="589" mass="63812">MKLFKHILAGGVIAALVTGCNNGIDPISHVEPGADVTAPTVTLKFPLEGTKIKVGELVTNLDIQFQVEDDIEVKSISVKVDNDQVGTLTDFKDYRRVIVDGEEMVYEGLANGMHTLTITATDIDNKTTTATATFEKAPPYVPLYPNEKFYMSFDADVGFKELVTFTDPTIVGTPTLANEGSSGGSSYKGAAGAYLTRPTTGLQGNEFSAVFWMKVNDNPDRAGVLVMSAPDLVNPAAPNNRNYGFRFFREAAGGKQRFKLNVGDGTTDYWFDGGAAADVAPNTDQWVNFAFTISNSNVAVYIDGEVVSQGAFPGVSWTGCDLLSIMSGDPRFMEWGHHSDQSLLDELRLFDKALTPTEIQDMIDARYQPYDGEKLYMTFNGNYNDFLTGTGATVVGTPGFAGEGKKGDSYAGAADSYLTWPTTDLLGDEFSAAFWMKINNVPDRAGILVIGPPDPNLPATPNNRNSGFRFFREDAAGKQRFKLNVGDGTADHWFDGGANADVDPAAGDWVHFAITISQSHAAVYINGNVASEGDFPGVDWTGCDILSIMSGDPRFMEWGHHSDQSFMDDLHVFNKALTQAEVQTVMNGD</sequence>